<dbReference type="Pfam" id="PF00196">
    <property type="entry name" value="GerE"/>
    <property type="match status" value="1"/>
</dbReference>
<evidence type="ECO:0000313" key="6">
    <source>
        <dbReference type="EMBL" id="MFB9904072.1"/>
    </source>
</evidence>
<sequence>MPSDRSGLDIDGLLDLLVSTDVIAAFRDRDGRFVWASPAYHRMAGADVTGSRVADWADAATAERVRAEDEAIWSSGRAVRWSPEDPGCFTRPGGDRVWLAGRKALVGGPLLAMIAVDTSAWLADRRDLTAARTRLGRFLAHAPVLATITDADDRYVWLGETGQRLFGLALPEVLGRTVAEVLPPEVAAQVLEQNAAVLGSGRSRQVRLSADGVEWSGHRFPLPQPDGGTHVGSILLDVTEQEADRRRAAMWRNRFLALLDRSPVPTCVATKHGRITIANPAMAAALGRRPRDLVDAELEVLFTTADTATHRRLMHELSTGRLARRVLAVRWGEHTGALTVQAVPDDDGLVLLATLAVAPEPAPEPPALSDRETDVLTRLAAGDSTATIARSLGLTAEGVTYHVTRLTKRFEVPNRTALVARAYTLGLLATTAWPPRPS</sequence>
<dbReference type="SMART" id="SM00421">
    <property type="entry name" value="HTH_LUXR"/>
    <property type="match status" value="1"/>
</dbReference>
<dbReference type="InterPro" id="IPR000792">
    <property type="entry name" value="Tscrpt_reg_LuxR_C"/>
</dbReference>
<dbReference type="InterPro" id="IPR016032">
    <property type="entry name" value="Sig_transdc_resp-reg_C-effctor"/>
</dbReference>
<keyword evidence="2" id="KW-0238">DNA-binding</keyword>
<dbReference type="InterPro" id="IPR000014">
    <property type="entry name" value="PAS"/>
</dbReference>
<dbReference type="InterPro" id="IPR013656">
    <property type="entry name" value="PAS_4"/>
</dbReference>
<proteinExistence type="predicted"/>
<dbReference type="InterPro" id="IPR036388">
    <property type="entry name" value="WH-like_DNA-bd_sf"/>
</dbReference>
<dbReference type="PANTHER" id="PTHR44688">
    <property type="entry name" value="DNA-BINDING TRANSCRIPTIONAL ACTIVATOR DEVR_DOSR"/>
    <property type="match status" value="1"/>
</dbReference>
<dbReference type="InterPro" id="IPR013767">
    <property type="entry name" value="PAS_fold"/>
</dbReference>
<keyword evidence="3" id="KW-0804">Transcription</keyword>
<gene>
    <name evidence="6" type="ORF">ACFFQA_08980</name>
</gene>
<dbReference type="EMBL" id="JBHLZU010000007">
    <property type="protein sequence ID" value="MFB9904072.1"/>
    <property type="molecule type" value="Genomic_DNA"/>
</dbReference>
<accession>A0ABV5ZT59</accession>
<dbReference type="CDD" id="cd00130">
    <property type="entry name" value="PAS"/>
    <property type="match status" value="1"/>
</dbReference>
<dbReference type="PANTHER" id="PTHR44688:SF16">
    <property type="entry name" value="DNA-BINDING TRANSCRIPTIONAL ACTIVATOR DEVR_DOSR"/>
    <property type="match status" value="1"/>
</dbReference>
<dbReference type="InterPro" id="IPR035965">
    <property type="entry name" value="PAS-like_dom_sf"/>
</dbReference>
<dbReference type="SUPFAM" id="SSF46894">
    <property type="entry name" value="C-terminal effector domain of the bipartite response regulators"/>
    <property type="match status" value="1"/>
</dbReference>
<dbReference type="Gene3D" id="3.30.450.20">
    <property type="entry name" value="PAS domain"/>
    <property type="match status" value="3"/>
</dbReference>
<evidence type="ECO:0000259" key="4">
    <source>
        <dbReference type="PROSITE" id="PS50043"/>
    </source>
</evidence>
<organism evidence="6 7">
    <name type="scientific">Allokutzneria oryzae</name>
    <dbReference type="NCBI Taxonomy" id="1378989"/>
    <lineage>
        <taxon>Bacteria</taxon>
        <taxon>Bacillati</taxon>
        <taxon>Actinomycetota</taxon>
        <taxon>Actinomycetes</taxon>
        <taxon>Pseudonocardiales</taxon>
        <taxon>Pseudonocardiaceae</taxon>
        <taxon>Allokutzneria</taxon>
    </lineage>
</organism>
<dbReference type="Pfam" id="PF08448">
    <property type="entry name" value="PAS_4"/>
    <property type="match status" value="2"/>
</dbReference>
<evidence type="ECO:0000256" key="3">
    <source>
        <dbReference type="ARBA" id="ARBA00023163"/>
    </source>
</evidence>
<evidence type="ECO:0000256" key="2">
    <source>
        <dbReference type="ARBA" id="ARBA00023125"/>
    </source>
</evidence>
<dbReference type="Gene3D" id="1.10.10.10">
    <property type="entry name" value="Winged helix-like DNA-binding domain superfamily/Winged helix DNA-binding domain"/>
    <property type="match status" value="1"/>
</dbReference>
<dbReference type="RefSeq" id="WP_377851232.1">
    <property type="nucleotide sequence ID" value="NZ_JBHLZU010000007.1"/>
</dbReference>
<dbReference type="SMART" id="SM00091">
    <property type="entry name" value="PAS"/>
    <property type="match status" value="3"/>
</dbReference>
<dbReference type="Pfam" id="PF00989">
    <property type="entry name" value="PAS"/>
    <property type="match status" value="1"/>
</dbReference>
<keyword evidence="7" id="KW-1185">Reference proteome</keyword>
<evidence type="ECO:0000313" key="7">
    <source>
        <dbReference type="Proteomes" id="UP001589693"/>
    </source>
</evidence>
<dbReference type="SUPFAM" id="SSF55785">
    <property type="entry name" value="PYP-like sensor domain (PAS domain)"/>
    <property type="match status" value="3"/>
</dbReference>
<reference evidence="6 7" key="1">
    <citation type="submission" date="2024-09" db="EMBL/GenBank/DDBJ databases">
        <authorList>
            <person name="Sun Q."/>
            <person name="Mori K."/>
        </authorList>
    </citation>
    <scope>NUCLEOTIDE SEQUENCE [LARGE SCALE GENOMIC DNA]</scope>
    <source>
        <strain evidence="6 7">TBRC 7907</strain>
    </source>
</reference>
<keyword evidence="1" id="KW-0805">Transcription regulation</keyword>
<evidence type="ECO:0000259" key="5">
    <source>
        <dbReference type="PROSITE" id="PS50112"/>
    </source>
</evidence>
<dbReference type="PROSITE" id="PS50043">
    <property type="entry name" value="HTH_LUXR_2"/>
    <property type="match status" value="1"/>
</dbReference>
<dbReference type="Proteomes" id="UP001589693">
    <property type="component" value="Unassembled WGS sequence"/>
</dbReference>
<name>A0ABV5ZT59_9PSEU</name>
<dbReference type="PROSITE" id="PS50112">
    <property type="entry name" value="PAS"/>
    <property type="match status" value="1"/>
</dbReference>
<feature type="domain" description="PAS" evidence="5">
    <location>
        <begin position="131"/>
        <end position="201"/>
    </location>
</feature>
<evidence type="ECO:0000256" key="1">
    <source>
        <dbReference type="ARBA" id="ARBA00023015"/>
    </source>
</evidence>
<comment type="caution">
    <text evidence="6">The sequence shown here is derived from an EMBL/GenBank/DDBJ whole genome shotgun (WGS) entry which is preliminary data.</text>
</comment>
<dbReference type="CDD" id="cd06170">
    <property type="entry name" value="LuxR_C_like"/>
    <property type="match status" value="1"/>
</dbReference>
<feature type="domain" description="HTH luxR-type" evidence="4">
    <location>
        <begin position="361"/>
        <end position="426"/>
    </location>
</feature>
<protein>
    <submittedName>
        <fullName evidence="6">PAS domain-containing protein</fullName>
    </submittedName>
</protein>